<sequence>MAGPEADHISGQVIRAIGENIQLLKGWYPAASVSNGQKRWDANKFGAIMATGIFGTRNTGLRLAGWARHRRSSVASAPRNAQPCGPGA</sequence>
<gene>
    <name evidence="1" type="ORF">RMCFA_2089</name>
</gene>
<name>A0A100WPH8_MYCFO</name>
<evidence type="ECO:0000313" key="1">
    <source>
        <dbReference type="EMBL" id="GAT01977.1"/>
    </source>
</evidence>
<dbReference type="RefSeq" id="WP_234815567.1">
    <property type="nucleotide sequence ID" value="NZ_BCSZ01000020.1"/>
</dbReference>
<reference evidence="1 2" key="1">
    <citation type="journal article" date="2016" name="Genome Announc.">
        <title>Draft Genome Sequences of Five Rapidly Growing Mycobacterium Species, M. thermoresistibile, M. fortuitum subsp. acetamidolyticum, M. canariasense, M. brisbanense, and M. novocastrense.</title>
        <authorList>
            <person name="Katahira K."/>
            <person name="Ogura Y."/>
            <person name="Gotoh Y."/>
            <person name="Hayashi T."/>
        </authorList>
    </citation>
    <scope>NUCLEOTIDE SEQUENCE [LARGE SCALE GENOMIC DNA]</scope>
    <source>
        <strain evidence="1 2">JCM6368</strain>
    </source>
</reference>
<dbReference type="AlphaFoldDB" id="A0A100WPH8"/>
<evidence type="ECO:0000313" key="2">
    <source>
        <dbReference type="Proteomes" id="UP000069705"/>
    </source>
</evidence>
<proteinExistence type="predicted"/>
<accession>A0A100WPH8</accession>
<protein>
    <submittedName>
        <fullName evidence="1">Short chain dehydrogenase</fullName>
    </submittedName>
</protein>
<comment type="caution">
    <text evidence="1">The sequence shown here is derived from an EMBL/GenBank/DDBJ whole genome shotgun (WGS) entry which is preliminary data.</text>
</comment>
<reference evidence="2" key="2">
    <citation type="submission" date="2016-02" db="EMBL/GenBank/DDBJ databases">
        <title>Draft genome sequence of five rapidly growing Mycobacterium species.</title>
        <authorList>
            <person name="Katahira K."/>
            <person name="Gotou Y."/>
            <person name="Iida K."/>
            <person name="Ogura Y."/>
            <person name="Hayashi T."/>
        </authorList>
    </citation>
    <scope>NUCLEOTIDE SEQUENCE [LARGE SCALE GENOMIC DNA]</scope>
    <source>
        <strain evidence="2">JCM6368</strain>
    </source>
</reference>
<dbReference type="EMBL" id="BCSZ01000020">
    <property type="protein sequence ID" value="GAT01977.1"/>
    <property type="molecule type" value="Genomic_DNA"/>
</dbReference>
<dbReference type="Proteomes" id="UP000069705">
    <property type="component" value="Unassembled WGS sequence"/>
</dbReference>
<organism evidence="1 2">
    <name type="scientific">Mycolicibacterium fortuitum subsp. acetamidolyticum</name>
    <dbReference type="NCBI Taxonomy" id="144550"/>
    <lineage>
        <taxon>Bacteria</taxon>
        <taxon>Bacillati</taxon>
        <taxon>Actinomycetota</taxon>
        <taxon>Actinomycetes</taxon>
        <taxon>Mycobacteriales</taxon>
        <taxon>Mycobacteriaceae</taxon>
        <taxon>Mycolicibacterium</taxon>
    </lineage>
</organism>